<dbReference type="EMBL" id="LR797259">
    <property type="protein sequence ID" value="CAB4198004.1"/>
    <property type="molecule type" value="Genomic_DNA"/>
</dbReference>
<evidence type="ECO:0000313" key="1">
    <source>
        <dbReference type="EMBL" id="CAB4169038.1"/>
    </source>
</evidence>
<organism evidence="5">
    <name type="scientific">uncultured Caudovirales phage</name>
    <dbReference type="NCBI Taxonomy" id="2100421"/>
    <lineage>
        <taxon>Viruses</taxon>
        <taxon>Duplodnaviria</taxon>
        <taxon>Heunggongvirae</taxon>
        <taxon>Uroviricota</taxon>
        <taxon>Caudoviricetes</taxon>
        <taxon>Peduoviridae</taxon>
        <taxon>Maltschvirus</taxon>
        <taxon>Maltschvirus maltsch</taxon>
    </lineage>
</organism>
<proteinExistence type="predicted"/>
<name>A0A6J5SA02_9CAUD</name>
<evidence type="ECO:0000313" key="4">
    <source>
        <dbReference type="EMBL" id="CAB4198004.1"/>
    </source>
</evidence>
<dbReference type="EMBL" id="LR796942">
    <property type="protein sequence ID" value="CAB4176698.1"/>
    <property type="molecule type" value="Genomic_DNA"/>
</dbReference>
<gene>
    <name evidence="3" type="ORF">UFOVP1073_5</name>
    <name evidence="4" type="ORF">UFOVP1308_44</name>
    <name evidence="5" type="ORF">UFOVP1423_25</name>
    <name evidence="6" type="ORF">UFOVP1520_70</name>
    <name evidence="1" type="ORF">UFOVP898_7</name>
    <name evidence="2" type="ORF">UFOVP985_52</name>
</gene>
<protein>
    <submittedName>
        <fullName evidence="5">Uncharacterized protein</fullName>
    </submittedName>
</protein>
<sequence length="116" mass="13001">MNIARIWEIIGALKLLGITTDKVAANVADAFNELDDRLKAKERVIKELKWLDDIMAAVGDGSMADRRITGEDERLLLALADQCESELLRRTVDELRRLRGPANGIVPTGFYSKGYR</sequence>
<accession>A0A6J5SA02</accession>
<dbReference type="EMBL" id="LR797009">
    <property type="protein sequence ID" value="CAB4181004.1"/>
    <property type="molecule type" value="Genomic_DNA"/>
</dbReference>
<dbReference type="EMBL" id="LR797361">
    <property type="protein sequence ID" value="CAB4210521.1"/>
    <property type="molecule type" value="Genomic_DNA"/>
</dbReference>
<evidence type="ECO:0000313" key="5">
    <source>
        <dbReference type="EMBL" id="CAB4210521.1"/>
    </source>
</evidence>
<evidence type="ECO:0000313" key="2">
    <source>
        <dbReference type="EMBL" id="CAB4176698.1"/>
    </source>
</evidence>
<dbReference type="EMBL" id="LR796838">
    <property type="protein sequence ID" value="CAB4169038.1"/>
    <property type="molecule type" value="Genomic_DNA"/>
</dbReference>
<reference evidence="5" key="1">
    <citation type="submission" date="2020-05" db="EMBL/GenBank/DDBJ databases">
        <authorList>
            <person name="Chiriac C."/>
            <person name="Salcher M."/>
            <person name="Ghai R."/>
            <person name="Kavagutti S V."/>
        </authorList>
    </citation>
    <scope>NUCLEOTIDE SEQUENCE</scope>
</reference>
<evidence type="ECO:0000313" key="6">
    <source>
        <dbReference type="EMBL" id="CAB5227568.1"/>
    </source>
</evidence>
<dbReference type="EMBL" id="LR798377">
    <property type="protein sequence ID" value="CAB5227568.1"/>
    <property type="molecule type" value="Genomic_DNA"/>
</dbReference>
<evidence type="ECO:0000313" key="3">
    <source>
        <dbReference type="EMBL" id="CAB4181004.1"/>
    </source>
</evidence>